<gene>
    <name evidence="4" type="ORF">VT98_12461</name>
</gene>
<dbReference type="PANTHER" id="PTHR42798">
    <property type="entry name" value="LIPOPROTEIN-RELEASING SYSTEM ATP-BINDING PROTEIN LOLD"/>
    <property type="match status" value="1"/>
</dbReference>
<dbReference type="InterPro" id="IPR027417">
    <property type="entry name" value="P-loop_NTPase"/>
</dbReference>
<dbReference type="Pfam" id="PF00005">
    <property type="entry name" value="ABC_tran"/>
    <property type="match status" value="1"/>
</dbReference>
<keyword evidence="1" id="KW-0547">Nucleotide-binding</keyword>
<dbReference type="GO" id="GO:0005524">
    <property type="term" value="F:ATP binding"/>
    <property type="evidence" value="ECO:0007669"/>
    <property type="project" value="UniProtKB-KW"/>
</dbReference>
<evidence type="ECO:0000313" key="5">
    <source>
        <dbReference type="Proteomes" id="UP000288086"/>
    </source>
</evidence>
<evidence type="ECO:0000256" key="2">
    <source>
        <dbReference type="ARBA" id="ARBA00022840"/>
    </source>
</evidence>
<keyword evidence="5" id="KW-1185">Reference proteome</keyword>
<name>A0A3S3UCH2_9BACT</name>
<sequence length="169" mass="18478">MKTFLEVKQLNKTFQPDKEVEVTALRNINIAVKQGDFAVLSGPSGSGKTTLLNIIGGLDEATGGEVLLSGQVLTGLSEKELSIIRRDQIGFVFQAYNLIPVLTAKENIEYVMRLQGRNQEECDTRVMEVARKLEIETLLNKLPSQLSGGQQQRVAVARAVAATPKPHSC</sequence>
<reference evidence="4 5" key="1">
    <citation type="submission" date="2017-01" db="EMBL/GenBank/DDBJ databases">
        <title>The cable genome- insights into the physiology and evolution of filamentous bacteria capable of sulfide oxidation via long distance electron transfer.</title>
        <authorList>
            <person name="Schreiber L."/>
            <person name="Bjerg J.T."/>
            <person name="Boggild A."/>
            <person name="Van De Vossenberg J."/>
            <person name="Meysman F."/>
            <person name="Nielsen L.P."/>
            <person name="Schramm A."/>
            <person name="Kjeldsen K.U."/>
        </authorList>
    </citation>
    <scope>NUCLEOTIDE SEQUENCE [LARGE SCALE GENOMIC DNA]</scope>
    <source>
        <strain evidence="4">A1</strain>
    </source>
</reference>
<dbReference type="SUPFAM" id="SSF52540">
    <property type="entry name" value="P-loop containing nucleoside triphosphate hydrolases"/>
    <property type="match status" value="1"/>
</dbReference>
<evidence type="ECO:0000313" key="4">
    <source>
        <dbReference type="EMBL" id="RWX46968.1"/>
    </source>
</evidence>
<feature type="domain" description="ABC transporter" evidence="3">
    <location>
        <begin position="5"/>
        <end position="168"/>
    </location>
</feature>
<proteinExistence type="predicted"/>
<protein>
    <submittedName>
        <fullName evidence="4">Putative ABC transport system ATP-binding protein</fullName>
    </submittedName>
</protein>
<organism evidence="4 5">
    <name type="scientific">Candidatus Electrothrix communis</name>
    <dbReference type="NCBI Taxonomy" id="1859133"/>
    <lineage>
        <taxon>Bacteria</taxon>
        <taxon>Pseudomonadati</taxon>
        <taxon>Thermodesulfobacteriota</taxon>
        <taxon>Desulfobulbia</taxon>
        <taxon>Desulfobulbales</taxon>
        <taxon>Desulfobulbaceae</taxon>
        <taxon>Candidatus Electrothrix</taxon>
    </lineage>
</organism>
<dbReference type="Proteomes" id="UP000288086">
    <property type="component" value="Unassembled WGS sequence"/>
</dbReference>
<dbReference type="AlphaFoldDB" id="A0A3S3UCH2"/>
<accession>A0A3S3UCH2</accession>
<dbReference type="GO" id="GO:0016887">
    <property type="term" value="F:ATP hydrolysis activity"/>
    <property type="evidence" value="ECO:0007669"/>
    <property type="project" value="InterPro"/>
</dbReference>
<evidence type="ECO:0000259" key="3">
    <source>
        <dbReference type="PROSITE" id="PS50893"/>
    </source>
</evidence>
<dbReference type="PANTHER" id="PTHR42798:SF2">
    <property type="entry name" value="ABC TRANSPORTER ATP-BINDING PROTEIN MG467-RELATED"/>
    <property type="match status" value="1"/>
</dbReference>
<comment type="caution">
    <text evidence="4">The sequence shown here is derived from an EMBL/GenBank/DDBJ whole genome shotgun (WGS) entry which is preliminary data.</text>
</comment>
<evidence type="ECO:0000256" key="1">
    <source>
        <dbReference type="ARBA" id="ARBA00022741"/>
    </source>
</evidence>
<dbReference type="InterPro" id="IPR017871">
    <property type="entry name" value="ABC_transporter-like_CS"/>
</dbReference>
<dbReference type="Gene3D" id="3.40.50.300">
    <property type="entry name" value="P-loop containing nucleotide triphosphate hydrolases"/>
    <property type="match status" value="1"/>
</dbReference>
<dbReference type="PROSITE" id="PS00211">
    <property type="entry name" value="ABC_TRANSPORTER_1"/>
    <property type="match status" value="1"/>
</dbReference>
<dbReference type="PROSITE" id="PS50893">
    <property type="entry name" value="ABC_TRANSPORTER_2"/>
    <property type="match status" value="1"/>
</dbReference>
<dbReference type="InterPro" id="IPR003439">
    <property type="entry name" value="ABC_transporter-like_ATP-bd"/>
</dbReference>
<keyword evidence="2 4" id="KW-0067">ATP-binding</keyword>
<dbReference type="EMBL" id="MTKP01000246">
    <property type="protein sequence ID" value="RWX46968.1"/>
    <property type="molecule type" value="Genomic_DNA"/>
</dbReference>